<reference evidence="2" key="1">
    <citation type="journal article" date="2010" name="Genome Biol.">
        <title>Genome sequence of the necrotrophic plant pathogen Pythium ultimum reveals original pathogenicity mechanisms and effector repertoire.</title>
        <authorList>
            <person name="Levesque C.A."/>
            <person name="Brouwer H."/>
            <person name="Cano L."/>
            <person name="Hamilton J.P."/>
            <person name="Holt C."/>
            <person name="Huitema E."/>
            <person name="Raffaele S."/>
            <person name="Robideau G.P."/>
            <person name="Thines M."/>
            <person name="Win J."/>
            <person name="Zerillo M.M."/>
            <person name="Beakes G.W."/>
            <person name="Boore J.L."/>
            <person name="Busam D."/>
            <person name="Dumas B."/>
            <person name="Ferriera S."/>
            <person name="Fuerstenberg S.I."/>
            <person name="Gachon C.M."/>
            <person name="Gaulin E."/>
            <person name="Govers F."/>
            <person name="Grenville-Briggs L."/>
            <person name="Horner N."/>
            <person name="Hostetler J."/>
            <person name="Jiang R.H."/>
            <person name="Johnson J."/>
            <person name="Krajaejun T."/>
            <person name="Lin H."/>
            <person name="Meijer H.J."/>
            <person name="Moore B."/>
            <person name="Morris P."/>
            <person name="Phuntmart V."/>
            <person name="Puiu D."/>
            <person name="Shetty J."/>
            <person name="Stajich J.E."/>
            <person name="Tripathy S."/>
            <person name="Wawra S."/>
            <person name="van West P."/>
            <person name="Whitty B.R."/>
            <person name="Coutinho P.M."/>
            <person name="Henrissat B."/>
            <person name="Martin F."/>
            <person name="Thomas P.D."/>
            <person name="Tyler B.M."/>
            <person name="De Vries R.P."/>
            <person name="Kamoun S."/>
            <person name="Yandell M."/>
            <person name="Tisserat N."/>
            <person name="Buell C.R."/>
        </authorList>
    </citation>
    <scope>NUCLEOTIDE SEQUENCE</scope>
    <source>
        <strain evidence="2">DAOM:BR144</strain>
    </source>
</reference>
<dbReference type="InParanoid" id="K3XA28"/>
<dbReference type="eggNOG" id="ENOG502S812">
    <property type="taxonomic scope" value="Eukaryota"/>
</dbReference>
<dbReference type="EMBL" id="GL376563">
    <property type="status" value="NOT_ANNOTATED_CDS"/>
    <property type="molecule type" value="Genomic_DNA"/>
</dbReference>
<dbReference type="EnsemblProtists" id="PYU1_T014077">
    <property type="protein sequence ID" value="PYU1_T014077"/>
    <property type="gene ID" value="PYU1_G014048"/>
</dbReference>
<evidence type="ECO:0000313" key="2">
    <source>
        <dbReference type="Proteomes" id="UP000019132"/>
    </source>
</evidence>
<dbReference type="OMA" id="KLTMYSR"/>
<accession>K3XA28</accession>
<dbReference type="Proteomes" id="UP000019132">
    <property type="component" value="Unassembled WGS sequence"/>
</dbReference>
<name>K3XA28_GLOUD</name>
<dbReference type="AlphaFoldDB" id="K3XA28"/>
<keyword evidence="2" id="KW-1185">Reference proteome</keyword>
<dbReference type="VEuPathDB" id="FungiDB:PYU1_G014048"/>
<protein>
    <submittedName>
        <fullName evidence="1">Uncharacterized protein</fullName>
    </submittedName>
</protein>
<dbReference type="Gene3D" id="1.10.287.1490">
    <property type="match status" value="1"/>
</dbReference>
<evidence type="ECO:0000313" key="1">
    <source>
        <dbReference type="EnsemblProtists" id="PYU1_T014077"/>
    </source>
</evidence>
<organism evidence="1 2">
    <name type="scientific">Globisporangium ultimum (strain ATCC 200006 / CBS 805.95 / DAOM BR144)</name>
    <name type="common">Pythium ultimum</name>
    <dbReference type="NCBI Taxonomy" id="431595"/>
    <lineage>
        <taxon>Eukaryota</taxon>
        <taxon>Sar</taxon>
        <taxon>Stramenopiles</taxon>
        <taxon>Oomycota</taxon>
        <taxon>Peronosporomycetes</taxon>
        <taxon>Pythiales</taxon>
        <taxon>Pythiaceae</taxon>
        <taxon>Globisporangium</taxon>
    </lineage>
</organism>
<reference evidence="1" key="3">
    <citation type="submission" date="2015-02" db="UniProtKB">
        <authorList>
            <consortium name="EnsemblProtists"/>
        </authorList>
    </citation>
    <scope>IDENTIFICATION</scope>
    <source>
        <strain evidence="1">DAOM BR144</strain>
    </source>
</reference>
<proteinExistence type="predicted"/>
<dbReference type="HOGENOM" id="CLU_116122_0_0_1"/>
<sequence length="161" mass="19110">MCTRQLQPQQLERIAAKLTLCSRSLQTQILTLHRELADTRAEIRASLQDLQDGIARLEEIDEYVREIQDELFFQHEYKFTPEEVRSREEQLEELREERQEEVTLLEHVRSILGLHQASQQKLREVIARLVRELSVVKRKEQLLVVLALRSRMVKVVPNKLF</sequence>
<reference evidence="2" key="2">
    <citation type="submission" date="2010-04" db="EMBL/GenBank/DDBJ databases">
        <authorList>
            <person name="Buell R."/>
            <person name="Hamilton J."/>
            <person name="Hostetler J."/>
        </authorList>
    </citation>
    <scope>NUCLEOTIDE SEQUENCE [LARGE SCALE GENOMIC DNA]</scope>
    <source>
        <strain evidence="2">DAOM:BR144</strain>
    </source>
</reference>